<protein>
    <submittedName>
        <fullName evidence="1">Uncharacterized protein</fullName>
    </submittedName>
</protein>
<proteinExistence type="predicted"/>
<accession>A0A833T4C1</accession>
<name>A0A833T4C1_PHYIN</name>
<evidence type="ECO:0000313" key="2">
    <source>
        <dbReference type="Proteomes" id="UP000602510"/>
    </source>
</evidence>
<sequence>MGWCSGSRSIQFRDNWIGMPNPKYYVLLQYSRSDDSTNTVVAFDGSTKLVTANSGDSATTVVQLQRGQQSREPRVHCISLPKTIDREHLSLLHVPPLHTVKHKKIAISQSNYSYKLTHNHFSEKFS</sequence>
<gene>
    <name evidence="1" type="ORF">GN244_ATG00431</name>
</gene>
<organism evidence="1 2">
    <name type="scientific">Phytophthora infestans</name>
    <name type="common">Potato late blight agent</name>
    <name type="synonym">Botrytis infestans</name>
    <dbReference type="NCBI Taxonomy" id="4787"/>
    <lineage>
        <taxon>Eukaryota</taxon>
        <taxon>Sar</taxon>
        <taxon>Stramenopiles</taxon>
        <taxon>Oomycota</taxon>
        <taxon>Peronosporomycetes</taxon>
        <taxon>Peronosporales</taxon>
        <taxon>Peronosporaceae</taxon>
        <taxon>Phytophthora</taxon>
    </lineage>
</organism>
<evidence type="ECO:0000313" key="1">
    <source>
        <dbReference type="EMBL" id="KAF4047297.1"/>
    </source>
</evidence>
<comment type="caution">
    <text evidence="1">The sequence shown here is derived from an EMBL/GenBank/DDBJ whole genome shotgun (WGS) entry which is preliminary data.</text>
</comment>
<keyword evidence="2" id="KW-1185">Reference proteome</keyword>
<dbReference type="EMBL" id="WSZM01000007">
    <property type="protein sequence ID" value="KAF4047297.1"/>
    <property type="molecule type" value="Genomic_DNA"/>
</dbReference>
<dbReference type="Proteomes" id="UP000602510">
    <property type="component" value="Unassembled WGS sequence"/>
</dbReference>
<dbReference type="AlphaFoldDB" id="A0A833T4C1"/>
<reference evidence="1" key="1">
    <citation type="submission" date="2020-04" db="EMBL/GenBank/DDBJ databases">
        <title>Hybrid Assembly of Korean Phytophthora infestans isolates.</title>
        <authorList>
            <person name="Prokchorchik M."/>
            <person name="Lee Y."/>
            <person name="Seo J."/>
            <person name="Cho J.-H."/>
            <person name="Park Y.-E."/>
            <person name="Jang D.-C."/>
            <person name="Im J.-S."/>
            <person name="Choi J.-G."/>
            <person name="Park H.-J."/>
            <person name="Lee G.-B."/>
            <person name="Lee Y.-G."/>
            <person name="Hong S.-Y."/>
            <person name="Cho K."/>
            <person name="Sohn K.H."/>
        </authorList>
    </citation>
    <scope>NUCLEOTIDE SEQUENCE</scope>
    <source>
        <strain evidence="1">KR_1_A1</strain>
    </source>
</reference>